<sequence length="66" mass="7250">MPDPLWFGPPESVAALLESSDPSTVVANIAAWLSEAVSHELSMGYRWPTSSRPWRRGSVSAAQPRR</sequence>
<evidence type="ECO:0000256" key="1">
    <source>
        <dbReference type="SAM" id="MobiDB-lite"/>
    </source>
</evidence>
<dbReference type="AlphaFoldDB" id="X8CKU0"/>
<organism evidence="2">
    <name type="scientific">Mycobacterium xenopi 4042</name>
    <dbReference type="NCBI Taxonomy" id="1299334"/>
    <lineage>
        <taxon>Bacteria</taxon>
        <taxon>Bacillati</taxon>
        <taxon>Actinomycetota</taxon>
        <taxon>Actinomycetes</taxon>
        <taxon>Mycobacteriales</taxon>
        <taxon>Mycobacteriaceae</taxon>
        <taxon>Mycobacterium</taxon>
    </lineage>
</organism>
<dbReference type="EMBL" id="JAOB01000029">
    <property type="protein sequence ID" value="EUA56719.1"/>
    <property type="molecule type" value="Genomic_DNA"/>
</dbReference>
<protein>
    <submittedName>
        <fullName evidence="2">Uncharacterized protein</fullName>
    </submittedName>
</protein>
<gene>
    <name evidence="2" type="ORF">I553_8773</name>
</gene>
<comment type="caution">
    <text evidence="2">The sequence shown here is derived from an EMBL/GenBank/DDBJ whole genome shotgun (WGS) entry which is preliminary data.</text>
</comment>
<proteinExistence type="predicted"/>
<dbReference type="PATRIC" id="fig|1299334.3.peg.2864"/>
<evidence type="ECO:0000313" key="2">
    <source>
        <dbReference type="EMBL" id="EUA56719.1"/>
    </source>
</evidence>
<feature type="region of interest" description="Disordered" evidence="1">
    <location>
        <begin position="47"/>
        <end position="66"/>
    </location>
</feature>
<accession>X8CKU0</accession>
<reference evidence="2" key="1">
    <citation type="submission" date="2014-01" db="EMBL/GenBank/DDBJ databases">
        <authorList>
            <person name="Brown-Elliot B."/>
            <person name="Wallace R."/>
            <person name="Lenaerts A."/>
            <person name="Ordway D."/>
            <person name="DeGroote M.A."/>
            <person name="Parker T."/>
            <person name="Sizemore C."/>
            <person name="Tallon L.J."/>
            <person name="Sadzewicz L.K."/>
            <person name="Sengamalay N."/>
            <person name="Fraser C.M."/>
            <person name="Hine E."/>
            <person name="Shefchek K.A."/>
            <person name="Das S.P."/>
            <person name="Tettelin H."/>
        </authorList>
    </citation>
    <scope>NUCLEOTIDE SEQUENCE [LARGE SCALE GENOMIC DNA]</scope>
    <source>
        <strain evidence="2">4042</strain>
    </source>
</reference>
<name>X8CKU0_MYCXE</name>